<dbReference type="PANTHER" id="PTHR23419">
    <property type="entry name" value="DIVALENT CATION TOLERANCE CUTA-RELATED"/>
    <property type="match status" value="1"/>
</dbReference>
<organism evidence="1 2">
    <name type="scientific">Desulfomarina profundi</name>
    <dbReference type="NCBI Taxonomy" id="2772557"/>
    <lineage>
        <taxon>Bacteria</taxon>
        <taxon>Pseudomonadati</taxon>
        <taxon>Thermodesulfobacteriota</taxon>
        <taxon>Desulfobulbia</taxon>
        <taxon>Desulfobulbales</taxon>
        <taxon>Desulfobulbaceae</taxon>
        <taxon>Desulfomarina</taxon>
    </lineage>
</organism>
<sequence length="106" mass="12034">MHSLIIISTTFERKGDGEKIAEILLAENLIACGQLSGPIQSHYRWEGKTEKSVEYLLQLKTTASKYDLVEKRIKELHPYDLPEIVAVPVSHCSNEYHHWATGEIEG</sequence>
<name>A0A8D5FGB1_9BACT</name>
<reference evidence="1" key="1">
    <citation type="submission" date="2020-09" db="EMBL/GenBank/DDBJ databases">
        <title>Desulfogranum mesoprofundum gen. nov., sp. nov., a novel mesophilic, sulfate-reducing chemolithoautotroph isolated from a deep-sea hydrothermal vent chimney in the Suiyo Seamount.</title>
        <authorList>
            <person name="Hashimoto Y."/>
            <person name="Nakagawa S."/>
        </authorList>
    </citation>
    <scope>NUCLEOTIDE SEQUENCE</scope>
    <source>
        <strain evidence="1">KT2</strain>
    </source>
</reference>
<evidence type="ECO:0000313" key="1">
    <source>
        <dbReference type="EMBL" id="BCL60793.1"/>
    </source>
</evidence>
<evidence type="ECO:0000313" key="2">
    <source>
        <dbReference type="Proteomes" id="UP000826725"/>
    </source>
</evidence>
<dbReference type="Pfam" id="PF03091">
    <property type="entry name" value="CutA1"/>
    <property type="match status" value="1"/>
</dbReference>
<dbReference type="AlphaFoldDB" id="A0A8D5FGB1"/>
<dbReference type="RefSeq" id="WP_228856888.1">
    <property type="nucleotide sequence ID" value="NZ_AP024086.1"/>
</dbReference>
<dbReference type="InterPro" id="IPR004323">
    <property type="entry name" value="Ion_tolerance_CutA"/>
</dbReference>
<proteinExistence type="predicted"/>
<dbReference type="GO" id="GO:0010038">
    <property type="term" value="P:response to metal ion"/>
    <property type="evidence" value="ECO:0007669"/>
    <property type="project" value="InterPro"/>
</dbReference>
<dbReference type="Proteomes" id="UP000826725">
    <property type="component" value="Chromosome"/>
</dbReference>
<dbReference type="GO" id="GO:0005507">
    <property type="term" value="F:copper ion binding"/>
    <property type="evidence" value="ECO:0007669"/>
    <property type="project" value="TreeGrafter"/>
</dbReference>
<protein>
    <submittedName>
        <fullName evidence="1">Divalent cation tolerance protein</fullName>
    </submittedName>
</protein>
<accession>A0A8D5FGB1</accession>
<dbReference type="KEGG" id="dbk:DGMP_14860"/>
<gene>
    <name evidence="1" type="primary">cutA</name>
    <name evidence="1" type="ORF">DGMP_14860</name>
</gene>
<dbReference type="PANTHER" id="PTHR23419:SF8">
    <property type="entry name" value="FI09726P"/>
    <property type="match status" value="1"/>
</dbReference>
<dbReference type="EMBL" id="AP024086">
    <property type="protein sequence ID" value="BCL60793.1"/>
    <property type="molecule type" value="Genomic_DNA"/>
</dbReference>
<keyword evidence="2" id="KW-1185">Reference proteome</keyword>